<geneLocation type="plasmid" evidence="2">
    <name>pP742501</name>
</geneLocation>
<keyword evidence="1" id="KW-0175">Coiled coil</keyword>
<evidence type="ECO:0000313" key="2">
    <source>
        <dbReference type="EMBL" id="ACL47648.1"/>
    </source>
</evidence>
<gene>
    <name evidence="2" type="ordered locus">Cyan7425_5389</name>
</gene>
<protein>
    <recommendedName>
        <fullName evidence="3">Actin-like protein N-terminal domain-containing protein</fullName>
    </recommendedName>
</protein>
<reference evidence="2" key="1">
    <citation type="submission" date="2009-01" db="EMBL/GenBank/DDBJ databases">
        <title>Complete sequence of plasmid1 Cyanothece sp. PCC 7425.</title>
        <authorList>
            <consortium name="US DOE Joint Genome Institute"/>
            <person name="Lucas S."/>
            <person name="Copeland A."/>
            <person name="Lapidus A."/>
            <person name="Glavina del Rio T."/>
            <person name="Dalin E."/>
            <person name="Tice H."/>
            <person name="Bruce D."/>
            <person name="Goodwin L."/>
            <person name="Pitluck S."/>
            <person name="Sims D."/>
            <person name="Meineke L."/>
            <person name="Brettin T."/>
            <person name="Detter J.C."/>
            <person name="Han C."/>
            <person name="Larimer F."/>
            <person name="Land M."/>
            <person name="Hauser L."/>
            <person name="Kyrpides N."/>
            <person name="Ovchinnikova G."/>
            <person name="Liberton M."/>
            <person name="Stoeckel J."/>
            <person name="Banerjee A."/>
            <person name="Singh A."/>
            <person name="Page L."/>
            <person name="Sato H."/>
            <person name="Zhao L."/>
            <person name="Sherman L."/>
            <person name="Pakrasi H."/>
            <person name="Richardson P."/>
        </authorList>
    </citation>
    <scope>NUCLEOTIDE SEQUENCE</scope>
    <source>
        <strain evidence="2">PCC 7425</strain>
        <plasmid evidence="2">pP742501</plasmid>
    </source>
</reference>
<keyword evidence="2" id="KW-0614">Plasmid</keyword>
<dbReference type="HOGENOM" id="CLU_675642_0_0_3"/>
<evidence type="ECO:0008006" key="3">
    <source>
        <dbReference type="Google" id="ProtNLM"/>
    </source>
</evidence>
<accession>B8HZ00</accession>
<dbReference type="OrthoDB" id="528098at2"/>
<evidence type="ECO:0000256" key="1">
    <source>
        <dbReference type="SAM" id="Coils"/>
    </source>
</evidence>
<proteinExistence type="predicted"/>
<name>B8HZ00_CYAP4</name>
<organism evidence="2">
    <name type="scientific">Cyanothece sp. (strain PCC 7425 / ATCC 29141)</name>
    <dbReference type="NCBI Taxonomy" id="395961"/>
    <lineage>
        <taxon>Bacteria</taxon>
        <taxon>Bacillati</taxon>
        <taxon>Cyanobacteriota</taxon>
        <taxon>Cyanophyceae</taxon>
        <taxon>Gomontiellales</taxon>
        <taxon>Cyanothecaceae</taxon>
        <taxon>Cyanothece</taxon>
    </lineage>
</organism>
<sequence>MSDANGLLIEEPVERLDRGRGHGVTANVLTWTGAVDVGTSGTKSCFFGESPEYPFRTLERFFLVAPHVRALTASSYNEALEEMDDRQGGLAATFISFAHPESGERVFWELGETAARPGLLPVECRKFESCLAKVLGLLGYLVTQELQTTDRIALHLGVLLPLNELDDRHLLSRWLRQTIGDFQFNGVSLRNLSLSSFDCKPEGYGLFRAYGAERVLLVGHRDSTWLCFNGGKLNTKLSRTLPETGMHDFIRSIRFPMTHELLAAQALSLSGRKLKPKPLLELTQTRTAAELEQLQQAIRQAQAQYWMERRSQFNTLSWQEGQVVPVSGGAAHYFSEELNQLFHKTFRVQLHWCEDLHQEFRNRFNVDEENEALLYRFADPYAYARSLPGVERYAVKAVDVIEGGTHG</sequence>
<dbReference type="KEGG" id="cyn:Cyan7425_5389"/>
<dbReference type="EMBL" id="CP001345">
    <property type="protein sequence ID" value="ACL47648.1"/>
    <property type="molecule type" value="Genomic_DNA"/>
</dbReference>
<feature type="coiled-coil region" evidence="1">
    <location>
        <begin position="284"/>
        <end position="311"/>
    </location>
</feature>
<dbReference type="AlphaFoldDB" id="B8HZ00"/>